<dbReference type="SUPFAM" id="SSF51905">
    <property type="entry name" value="FAD/NAD(P)-binding domain"/>
    <property type="match status" value="1"/>
</dbReference>
<accession>A0A939H8A1</accession>
<dbReference type="Proteomes" id="UP000664218">
    <property type="component" value="Unassembled WGS sequence"/>
</dbReference>
<dbReference type="AlphaFoldDB" id="A0A939H8A1"/>
<comment type="caution">
    <text evidence="2">The sequence shown here is derived from an EMBL/GenBank/DDBJ whole genome shotgun (WGS) entry which is preliminary data.</text>
</comment>
<keyword evidence="3" id="KW-1185">Reference proteome</keyword>
<dbReference type="EMBL" id="JAFNJU010000011">
    <property type="protein sequence ID" value="MBO1266079.1"/>
    <property type="molecule type" value="Genomic_DNA"/>
</dbReference>
<feature type="domain" description="Amine oxidase" evidence="1">
    <location>
        <begin position="10"/>
        <end position="242"/>
    </location>
</feature>
<gene>
    <name evidence="2" type="ORF">J3A84_13660</name>
</gene>
<dbReference type="RefSeq" id="WP_207600600.1">
    <property type="nucleotide sequence ID" value="NZ_JAFNJU010000011.1"/>
</dbReference>
<dbReference type="InterPro" id="IPR002937">
    <property type="entry name" value="Amino_oxidase"/>
</dbReference>
<dbReference type="PANTHER" id="PTHR42923:SF17">
    <property type="entry name" value="AMINE OXIDASE DOMAIN-CONTAINING PROTEIN"/>
    <property type="match status" value="1"/>
</dbReference>
<name>A0A939H8A1_9CLOT</name>
<evidence type="ECO:0000313" key="3">
    <source>
        <dbReference type="Proteomes" id="UP000664218"/>
    </source>
</evidence>
<dbReference type="InterPro" id="IPR050464">
    <property type="entry name" value="Zeta_carotene_desat/Oxidored"/>
</dbReference>
<dbReference type="GO" id="GO:0016491">
    <property type="term" value="F:oxidoreductase activity"/>
    <property type="evidence" value="ECO:0007669"/>
    <property type="project" value="InterPro"/>
</dbReference>
<reference evidence="2" key="1">
    <citation type="submission" date="2021-03" db="EMBL/GenBank/DDBJ databases">
        <title>Proteiniclasticum marinus sp. nov., isolated from tidal flat sediment.</title>
        <authorList>
            <person name="Namirimu T."/>
            <person name="Yang J.-A."/>
            <person name="Yang S.-H."/>
            <person name="Kim Y.-J."/>
            <person name="Kwon K.K."/>
        </authorList>
    </citation>
    <scope>NUCLEOTIDE SEQUENCE</scope>
    <source>
        <strain evidence="2">SCR006</strain>
    </source>
</reference>
<dbReference type="Pfam" id="PF01593">
    <property type="entry name" value="Amino_oxidase"/>
    <property type="match status" value="1"/>
</dbReference>
<dbReference type="Gene3D" id="1.10.405.20">
    <property type="match status" value="1"/>
</dbReference>
<dbReference type="PANTHER" id="PTHR42923">
    <property type="entry name" value="PROTOPORPHYRINOGEN OXIDASE"/>
    <property type="match status" value="1"/>
</dbReference>
<sequence>MHIAIIGGGFSGLTAAYLLEKQGIKVTVYEKQSILGGHCQTLKKKRLPVEMGTAFCFNEEIRELLHTLNVPFTERFTYRHFLDENHQKTEHLTHKEVPLLLEELERLKEILTSLRVPDESTDYFMTKELMIPLGEFLRKHQMKYIRSVMTPYLSSYGFGNSEEIMAYYAFSILNLSTIHSFIRGDKLLFISEGVSEIIRKLGEEIGDIRYGAEITEILPHDKKVRITTTHGVSEYDKVLLATMVKPEILKDAYLKTFMGRLDVNSYVSCAYEVSDRNIVTTYYRSNFDEKEKIQFFHTYKEKDQTVLVAYAYGELHDGLIRSMTEDIRKAGVKIRHLITARQWQIFPHIRPEYQKEDLYAELKAYQKTSDIHLIGSLVSKPALSSLYSSVKKHVRETF</sequence>
<dbReference type="PRINTS" id="PR00419">
    <property type="entry name" value="ADXRDTASE"/>
</dbReference>
<dbReference type="InterPro" id="IPR036188">
    <property type="entry name" value="FAD/NAD-bd_sf"/>
</dbReference>
<organism evidence="2 3">
    <name type="scientific">Proteiniclasticum aestuarii</name>
    <dbReference type="NCBI Taxonomy" id="2817862"/>
    <lineage>
        <taxon>Bacteria</taxon>
        <taxon>Bacillati</taxon>
        <taxon>Bacillota</taxon>
        <taxon>Clostridia</taxon>
        <taxon>Eubacteriales</taxon>
        <taxon>Clostridiaceae</taxon>
        <taxon>Proteiniclasticum</taxon>
    </lineage>
</organism>
<evidence type="ECO:0000259" key="1">
    <source>
        <dbReference type="Pfam" id="PF01593"/>
    </source>
</evidence>
<dbReference type="Gene3D" id="3.30.70.1990">
    <property type="match status" value="1"/>
</dbReference>
<protein>
    <submittedName>
        <fullName evidence="2">FAD-dependent oxidoreductase</fullName>
    </submittedName>
</protein>
<evidence type="ECO:0000313" key="2">
    <source>
        <dbReference type="EMBL" id="MBO1266079.1"/>
    </source>
</evidence>
<dbReference type="Gene3D" id="3.50.50.60">
    <property type="entry name" value="FAD/NAD(P)-binding domain"/>
    <property type="match status" value="1"/>
</dbReference>
<proteinExistence type="predicted"/>